<dbReference type="Gene3D" id="1.10.510.10">
    <property type="entry name" value="Transferase(Phosphotransferase) domain 1"/>
    <property type="match status" value="1"/>
</dbReference>
<sequence>MAAPENTSNGFPNTEVAGDMSVEAQDVRIRQYERLCENLKIQRRQYDSLKEVHQELLWSKAVLAHDAGLAVGLPAVDESLVEEAHRVGDVATGAKLGSGACSGVFEGTWPDGRPCAVKRISKRDAKTRQEVRNVASELEALRLLSGAPHALELQAALASRDYLYFVVERFGEELYALLKRDETALTSAQQAGVVHGVAAGLPFK</sequence>
<dbReference type="InterPro" id="IPR011009">
    <property type="entry name" value="Kinase-like_dom_sf"/>
</dbReference>
<dbReference type="GO" id="GO:0004672">
    <property type="term" value="F:protein kinase activity"/>
    <property type="evidence" value="ECO:0007669"/>
    <property type="project" value="InterPro"/>
</dbReference>
<dbReference type="PROSITE" id="PS50011">
    <property type="entry name" value="PROTEIN_KINASE_DOM"/>
    <property type="match status" value="1"/>
</dbReference>
<dbReference type="InterPro" id="IPR000719">
    <property type="entry name" value="Prot_kinase_dom"/>
</dbReference>
<organism evidence="4">
    <name type="scientific">Aureococcus anophagefferens</name>
    <name type="common">Harmful bloom alga</name>
    <dbReference type="NCBI Taxonomy" id="44056"/>
    <lineage>
        <taxon>Eukaryota</taxon>
        <taxon>Sar</taxon>
        <taxon>Stramenopiles</taxon>
        <taxon>Ochrophyta</taxon>
        <taxon>Pelagophyceae</taxon>
        <taxon>Pelagomonadales</taxon>
        <taxon>Pelagomonadaceae</taxon>
        <taxon>Aureococcus</taxon>
    </lineage>
</organism>
<dbReference type="RefSeq" id="XP_009041762.1">
    <property type="nucleotide sequence ID" value="XM_009043514.1"/>
</dbReference>
<feature type="coiled-coil region" evidence="1">
    <location>
        <begin position="22"/>
        <end position="52"/>
    </location>
</feature>
<keyword evidence="4" id="KW-1185">Reference proteome</keyword>
<dbReference type="InParanoid" id="F0YMX4"/>
<accession>F0YMX4</accession>
<dbReference type="Pfam" id="PF00069">
    <property type="entry name" value="Pkinase"/>
    <property type="match status" value="1"/>
</dbReference>
<feature type="domain" description="Protein kinase" evidence="2">
    <location>
        <begin position="90"/>
        <end position="204"/>
    </location>
</feature>
<dbReference type="GeneID" id="20226504"/>
<dbReference type="SUPFAM" id="SSF56112">
    <property type="entry name" value="Protein kinase-like (PK-like)"/>
    <property type="match status" value="1"/>
</dbReference>
<evidence type="ECO:0000259" key="2">
    <source>
        <dbReference type="PROSITE" id="PS50011"/>
    </source>
</evidence>
<dbReference type="Gene3D" id="3.30.200.20">
    <property type="entry name" value="Phosphorylase Kinase, domain 1"/>
    <property type="match status" value="1"/>
</dbReference>
<evidence type="ECO:0000313" key="4">
    <source>
        <dbReference type="Proteomes" id="UP000002729"/>
    </source>
</evidence>
<reference evidence="3 4" key="1">
    <citation type="journal article" date="2011" name="Proc. Natl. Acad. Sci. U.S.A.">
        <title>Niche of harmful alga Aureococcus anophagefferens revealed through ecogenomics.</title>
        <authorList>
            <person name="Gobler C.J."/>
            <person name="Berry D.L."/>
            <person name="Dyhrman S.T."/>
            <person name="Wilhelm S.W."/>
            <person name="Salamov A."/>
            <person name="Lobanov A.V."/>
            <person name="Zhang Y."/>
            <person name="Collier J.L."/>
            <person name="Wurch L.L."/>
            <person name="Kustka A.B."/>
            <person name="Dill B.D."/>
            <person name="Shah M."/>
            <person name="VerBerkmoes N.C."/>
            <person name="Kuo A."/>
            <person name="Terry A."/>
            <person name="Pangilinan J."/>
            <person name="Lindquist E.A."/>
            <person name="Lucas S."/>
            <person name="Paulsen I.T."/>
            <person name="Hattenrath-Lehmann T.K."/>
            <person name="Talmage S.C."/>
            <person name="Walker E.A."/>
            <person name="Koch F."/>
            <person name="Burson A.M."/>
            <person name="Marcoval M.A."/>
            <person name="Tang Y.Z."/>
            <person name="Lecleir G.R."/>
            <person name="Coyne K.J."/>
            <person name="Berg G.M."/>
            <person name="Bertrand E.M."/>
            <person name="Saito M.A."/>
            <person name="Gladyshev V.N."/>
            <person name="Grigoriev I.V."/>
        </authorList>
    </citation>
    <scope>NUCLEOTIDE SEQUENCE [LARGE SCALE GENOMIC DNA]</scope>
    <source>
        <strain evidence="4">CCMP 1984</strain>
    </source>
</reference>
<dbReference type="Proteomes" id="UP000002729">
    <property type="component" value="Unassembled WGS sequence"/>
</dbReference>
<dbReference type="KEGG" id="aaf:AURANDRAFT_67932"/>
<name>F0YMX4_AURAN</name>
<gene>
    <name evidence="3" type="ORF">AURANDRAFT_67932</name>
</gene>
<dbReference type="EMBL" id="GL833168">
    <property type="protein sequence ID" value="EGB03547.1"/>
    <property type="molecule type" value="Genomic_DNA"/>
</dbReference>
<keyword evidence="1" id="KW-0175">Coiled coil</keyword>
<protein>
    <recommendedName>
        <fullName evidence="2">Protein kinase domain-containing protein</fullName>
    </recommendedName>
</protein>
<proteinExistence type="predicted"/>
<evidence type="ECO:0000313" key="3">
    <source>
        <dbReference type="EMBL" id="EGB03547.1"/>
    </source>
</evidence>
<evidence type="ECO:0000256" key="1">
    <source>
        <dbReference type="SAM" id="Coils"/>
    </source>
</evidence>
<dbReference type="GO" id="GO:0005524">
    <property type="term" value="F:ATP binding"/>
    <property type="evidence" value="ECO:0007669"/>
    <property type="project" value="InterPro"/>
</dbReference>
<dbReference type="AlphaFoldDB" id="F0YMX4"/>